<evidence type="ECO:0000313" key="1">
    <source>
        <dbReference type="EMBL" id="GGD45964.1"/>
    </source>
</evidence>
<dbReference type="PRINTS" id="PR00081">
    <property type="entry name" value="GDHRDH"/>
</dbReference>
<name>A0A917DKG4_9SPHN</name>
<dbReference type="AlphaFoldDB" id="A0A917DKG4"/>
<reference evidence="1 2" key="1">
    <citation type="journal article" date="2014" name="Int. J. Syst. Evol. Microbiol.">
        <title>Complete genome sequence of Corynebacterium casei LMG S-19264T (=DSM 44701T), isolated from a smear-ripened cheese.</title>
        <authorList>
            <consortium name="US DOE Joint Genome Institute (JGI-PGF)"/>
            <person name="Walter F."/>
            <person name="Albersmeier A."/>
            <person name="Kalinowski J."/>
            <person name="Ruckert C."/>
        </authorList>
    </citation>
    <scope>NUCLEOTIDE SEQUENCE [LARGE SCALE GENOMIC DNA]</scope>
    <source>
        <strain evidence="1 2">CGMCC 1.15358</strain>
    </source>
</reference>
<dbReference type="InterPro" id="IPR002347">
    <property type="entry name" value="SDR_fam"/>
</dbReference>
<comment type="caution">
    <text evidence="1">The sequence shown here is derived from an EMBL/GenBank/DDBJ whole genome shotgun (WGS) entry which is preliminary data.</text>
</comment>
<dbReference type="GO" id="GO:0005737">
    <property type="term" value="C:cytoplasm"/>
    <property type="evidence" value="ECO:0007669"/>
    <property type="project" value="TreeGrafter"/>
</dbReference>
<dbReference type="EMBL" id="BMIO01000006">
    <property type="protein sequence ID" value="GGD45964.1"/>
    <property type="molecule type" value="Genomic_DNA"/>
</dbReference>
<dbReference type="InterPro" id="IPR036291">
    <property type="entry name" value="NAD(P)-bd_dom_sf"/>
</dbReference>
<sequence>MRCVIFGGSGGLGAAFTALLLKRDDIELLHVGSRVAPTFDDRRVQPFTFDLEDEASISAAAEAIGKGGPLDLVLVVSGILQREPDVRPERSWRSIELEAMQQVFAVNTFGPALIGKHFLPLMRRDGPCRFAAISARVGSIGDNRLGGWHTYRASKAALNMMIRNFAIEMGRHNREAIVVSLHPGTVDTGLSQPFQNNVPEGKLFTPEYSAFCLLSVLDGLQPKDTGGFFAWDGQPIEW</sequence>
<dbReference type="OrthoDB" id="9785826at2"/>
<organism evidence="1 2">
    <name type="scientific">Croceicoccus pelagius</name>
    <dbReference type="NCBI Taxonomy" id="1703341"/>
    <lineage>
        <taxon>Bacteria</taxon>
        <taxon>Pseudomonadati</taxon>
        <taxon>Pseudomonadota</taxon>
        <taxon>Alphaproteobacteria</taxon>
        <taxon>Sphingomonadales</taxon>
        <taxon>Erythrobacteraceae</taxon>
        <taxon>Croceicoccus</taxon>
    </lineage>
</organism>
<dbReference type="PANTHER" id="PTHR43544">
    <property type="entry name" value="SHORT-CHAIN DEHYDROGENASE/REDUCTASE"/>
    <property type="match status" value="1"/>
</dbReference>
<dbReference type="Proteomes" id="UP000598997">
    <property type="component" value="Unassembled WGS sequence"/>
</dbReference>
<gene>
    <name evidence="1" type="ORF">GCM10010989_20210</name>
</gene>
<dbReference type="GO" id="GO:0016491">
    <property type="term" value="F:oxidoreductase activity"/>
    <property type="evidence" value="ECO:0007669"/>
    <property type="project" value="TreeGrafter"/>
</dbReference>
<dbReference type="InterPro" id="IPR051468">
    <property type="entry name" value="Fungal_SecMetab_SDRs"/>
</dbReference>
<evidence type="ECO:0000313" key="2">
    <source>
        <dbReference type="Proteomes" id="UP000598997"/>
    </source>
</evidence>
<keyword evidence="2" id="KW-1185">Reference proteome</keyword>
<accession>A0A917DKG4</accession>
<dbReference type="CDD" id="cd05325">
    <property type="entry name" value="carb_red_sniffer_like_SDR_c"/>
    <property type="match status" value="1"/>
</dbReference>
<dbReference type="PANTHER" id="PTHR43544:SF12">
    <property type="entry name" value="NAD(P)-BINDING ROSSMANN-FOLD SUPERFAMILY PROTEIN"/>
    <property type="match status" value="1"/>
</dbReference>
<dbReference type="Pfam" id="PF00106">
    <property type="entry name" value="adh_short"/>
    <property type="match status" value="1"/>
</dbReference>
<dbReference type="Gene3D" id="3.40.50.720">
    <property type="entry name" value="NAD(P)-binding Rossmann-like Domain"/>
    <property type="match status" value="1"/>
</dbReference>
<proteinExistence type="predicted"/>
<dbReference type="RefSeq" id="WP_066762048.1">
    <property type="nucleotide sequence ID" value="NZ_BMIO01000006.1"/>
</dbReference>
<protein>
    <submittedName>
        <fullName evidence="1">SDR family oxidoreductase</fullName>
    </submittedName>
</protein>
<dbReference type="SUPFAM" id="SSF51735">
    <property type="entry name" value="NAD(P)-binding Rossmann-fold domains"/>
    <property type="match status" value="1"/>
</dbReference>